<dbReference type="AlphaFoldDB" id="A0A382H0J8"/>
<accession>A0A382H0J8</accession>
<name>A0A382H0J8_9ZZZZ</name>
<organism evidence="1">
    <name type="scientific">marine metagenome</name>
    <dbReference type="NCBI Taxonomy" id="408172"/>
    <lineage>
        <taxon>unclassified sequences</taxon>
        <taxon>metagenomes</taxon>
        <taxon>ecological metagenomes</taxon>
    </lineage>
</organism>
<protein>
    <submittedName>
        <fullName evidence="1">Uncharacterized protein</fullName>
    </submittedName>
</protein>
<evidence type="ECO:0000313" key="1">
    <source>
        <dbReference type="EMBL" id="SVB80846.1"/>
    </source>
</evidence>
<dbReference type="EMBL" id="UINC01058509">
    <property type="protein sequence ID" value="SVB80846.1"/>
    <property type="molecule type" value="Genomic_DNA"/>
</dbReference>
<reference evidence="1" key="1">
    <citation type="submission" date="2018-05" db="EMBL/GenBank/DDBJ databases">
        <authorList>
            <person name="Lanie J.A."/>
            <person name="Ng W.-L."/>
            <person name="Kazmierczak K.M."/>
            <person name="Andrzejewski T.M."/>
            <person name="Davidsen T.M."/>
            <person name="Wayne K.J."/>
            <person name="Tettelin H."/>
            <person name="Glass J.I."/>
            <person name="Rusch D."/>
            <person name="Podicherti R."/>
            <person name="Tsui H.-C.T."/>
            <person name="Winkler M.E."/>
        </authorList>
    </citation>
    <scope>NUCLEOTIDE SEQUENCE</scope>
</reference>
<sequence length="55" mass="5908">MEAWPARIAASSRAVTPGPDIRAVRTRKDETGVATLITEVQHSVCPECANGLAFR</sequence>
<proteinExistence type="predicted"/>
<gene>
    <name evidence="1" type="ORF">METZ01_LOCUS233700</name>
</gene>